<dbReference type="HOGENOM" id="CLU_1250811_0_0_1"/>
<evidence type="ECO:0000313" key="2">
    <source>
        <dbReference type="Proteomes" id="UP000053424"/>
    </source>
</evidence>
<dbReference type="OrthoDB" id="2793508at2759"/>
<accession>A0A0C3BE58</accession>
<reference evidence="1 2" key="1">
    <citation type="submission" date="2014-04" db="EMBL/GenBank/DDBJ databases">
        <authorList>
            <consortium name="DOE Joint Genome Institute"/>
            <person name="Kuo A."/>
            <person name="Gay G."/>
            <person name="Dore J."/>
            <person name="Kohler A."/>
            <person name="Nagy L.G."/>
            <person name="Floudas D."/>
            <person name="Copeland A."/>
            <person name="Barry K.W."/>
            <person name="Cichocki N."/>
            <person name="Veneault-Fourrey C."/>
            <person name="LaButti K."/>
            <person name="Lindquist E.A."/>
            <person name="Lipzen A."/>
            <person name="Lundell T."/>
            <person name="Morin E."/>
            <person name="Murat C."/>
            <person name="Sun H."/>
            <person name="Tunlid A."/>
            <person name="Henrissat B."/>
            <person name="Grigoriev I.V."/>
            <person name="Hibbett D.S."/>
            <person name="Martin F."/>
            <person name="Nordberg H.P."/>
            <person name="Cantor M.N."/>
            <person name="Hua S.X."/>
        </authorList>
    </citation>
    <scope>NUCLEOTIDE SEQUENCE [LARGE SCALE GENOMIC DNA]</scope>
    <source>
        <strain evidence="2">h7</strain>
    </source>
</reference>
<gene>
    <name evidence="1" type="ORF">M413DRAFT_369498</name>
</gene>
<name>A0A0C3BE58_HEBCY</name>
<dbReference type="Proteomes" id="UP000053424">
    <property type="component" value="Unassembled WGS sequence"/>
</dbReference>
<proteinExistence type="predicted"/>
<organism evidence="1 2">
    <name type="scientific">Hebeloma cylindrosporum</name>
    <dbReference type="NCBI Taxonomy" id="76867"/>
    <lineage>
        <taxon>Eukaryota</taxon>
        <taxon>Fungi</taxon>
        <taxon>Dikarya</taxon>
        <taxon>Basidiomycota</taxon>
        <taxon>Agaricomycotina</taxon>
        <taxon>Agaricomycetes</taxon>
        <taxon>Agaricomycetidae</taxon>
        <taxon>Agaricales</taxon>
        <taxon>Agaricineae</taxon>
        <taxon>Hymenogastraceae</taxon>
        <taxon>Hebeloma</taxon>
    </lineage>
</organism>
<evidence type="ECO:0000313" key="1">
    <source>
        <dbReference type="EMBL" id="KIM35075.1"/>
    </source>
</evidence>
<dbReference type="AlphaFoldDB" id="A0A0C3BE58"/>
<reference evidence="2" key="2">
    <citation type="submission" date="2015-01" db="EMBL/GenBank/DDBJ databases">
        <title>Evolutionary Origins and Diversification of the Mycorrhizal Mutualists.</title>
        <authorList>
            <consortium name="DOE Joint Genome Institute"/>
            <consortium name="Mycorrhizal Genomics Consortium"/>
            <person name="Kohler A."/>
            <person name="Kuo A."/>
            <person name="Nagy L.G."/>
            <person name="Floudas D."/>
            <person name="Copeland A."/>
            <person name="Barry K.W."/>
            <person name="Cichocki N."/>
            <person name="Veneault-Fourrey C."/>
            <person name="LaButti K."/>
            <person name="Lindquist E.A."/>
            <person name="Lipzen A."/>
            <person name="Lundell T."/>
            <person name="Morin E."/>
            <person name="Murat C."/>
            <person name="Riley R."/>
            <person name="Ohm R."/>
            <person name="Sun H."/>
            <person name="Tunlid A."/>
            <person name="Henrissat B."/>
            <person name="Grigoriev I.V."/>
            <person name="Hibbett D.S."/>
            <person name="Martin F."/>
        </authorList>
    </citation>
    <scope>NUCLEOTIDE SEQUENCE [LARGE SCALE GENOMIC DNA]</scope>
    <source>
        <strain evidence="2">h7</strain>
    </source>
</reference>
<protein>
    <submittedName>
        <fullName evidence="1">Uncharacterized protein</fullName>
    </submittedName>
</protein>
<sequence>MSLYPDNENRANRVRQLSNDIAGLQEELLHNAENVRLSDAAAFDLLNVLSAEAGFMKLGDYAGEAVNQLTAEERARFNETFGELGAPFNPILLIVDGIQGSHARTMLQHAIVELCCRRFVVKQIQRQAYAILDFKNDVKSIIQMKSLYDELIQEDRAAGEGVATNMKATMDKIKANLKSSMDEITSNNIWELLDKQDASQTSWKNEDPNLEKILEWIRDHA</sequence>
<keyword evidence="2" id="KW-1185">Reference proteome</keyword>
<dbReference type="EMBL" id="KN831832">
    <property type="protein sequence ID" value="KIM35075.1"/>
    <property type="molecule type" value="Genomic_DNA"/>
</dbReference>